<dbReference type="Gene3D" id="1.10.30.10">
    <property type="entry name" value="High mobility group box domain"/>
    <property type="match status" value="2"/>
</dbReference>
<reference evidence="1 3" key="1">
    <citation type="submission" date="2017-11" db="EMBL/GenBank/DDBJ databases">
        <title>The genome of Rhizophagus clarus HR1 reveals common genetic basis of auxotrophy among arbuscular mycorrhizal fungi.</title>
        <authorList>
            <person name="Kobayashi Y."/>
        </authorList>
    </citation>
    <scope>NUCLEOTIDE SEQUENCE [LARGE SCALE GENOMIC DNA]</scope>
    <source>
        <strain evidence="1 3">HR1</strain>
    </source>
</reference>
<dbReference type="Proteomes" id="UP000615446">
    <property type="component" value="Unassembled WGS sequence"/>
</dbReference>
<proteinExistence type="predicted"/>
<sequence length="328" mass="39161">MEHLHPLENEYFLFYLENNIKDIDYYKLSNDPSYLQDLYNNFFDHLILEYFRPKFPPEINEEEYTNENENNKKIKDLSKMNKGNGFIVYRKHLNKHLEALGERTSMQQLSSLSSALWKSEPAYVKDYYKGISENIKKLVEKRLHDQLPETYNNDKMNFTVQDFTRKNVGNSFMVFRIKLNERLKSIGYHLPMQKLSYVASQFWRQQPKDIKNLFKKLSDQKKKINNKHIKGLFFKSCDNDSEAITSDVEIDINNFFANFDFSELAFLLPDDDALANDAQGSSWAEESKQCNNNDYIKQYINDNSWELKQYDNDNSWESKQYINDFSWI</sequence>
<evidence type="ECO:0008006" key="4">
    <source>
        <dbReference type="Google" id="ProtNLM"/>
    </source>
</evidence>
<evidence type="ECO:0000313" key="3">
    <source>
        <dbReference type="Proteomes" id="UP000247702"/>
    </source>
</evidence>
<keyword evidence="3" id="KW-1185">Reference proteome</keyword>
<dbReference type="EMBL" id="BEXD01003829">
    <property type="protein sequence ID" value="GBC02442.1"/>
    <property type="molecule type" value="Genomic_DNA"/>
</dbReference>
<dbReference type="SUPFAM" id="SSF47095">
    <property type="entry name" value="HMG-box"/>
    <property type="match status" value="2"/>
</dbReference>
<evidence type="ECO:0000313" key="1">
    <source>
        <dbReference type="EMBL" id="GBC02442.1"/>
    </source>
</evidence>
<evidence type="ECO:0000313" key="2">
    <source>
        <dbReference type="EMBL" id="GES95261.1"/>
    </source>
</evidence>
<dbReference type="EMBL" id="BLAL01000241">
    <property type="protein sequence ID" value="GES95261.1"/>
    <property type="molecule type" value="Genomic_DNA"/>
</dbReference>
<gene>
    <name evidence="2" type="ORF">RCL2_002194000</name>
    <name evidence="1" type="ORF">RclHR1_04620009</name>
</gene>
<dbReference type="InterPro" id="IPR036910">
    <property type="entry name" value="HMG_box_dom_sf"/>
</dbReference>
<name>A0A2Z6S0Y9_9GLOM</name>
<dbReference type="AlphaFoldDB" id="A0A2Z6S0Y9"/>
<reference evidence="2" key="2">
    <citation type="submission" date="2019-10" db="EMBL/GenBank/DDBJ databases">
        <title>Conservation and host-specific expression of non-tandemly repeated heterogenous ribosome RNA gene in arbuscular mycorrhizal fungi.</title>
        <authorList>
            <person name="Maeda T."/>
            <person name="Kobayashi Y."/>
            <person name="Nakagawa T."/>
            <person name="Ezawa T."/>
            <person name="Yamaguchi K."/>
            <person name="Bino T."/>
            <person name="Nishimoto Y."/>
            <person name="Shigenobu S."/>
            <person name="Kawaguchi M."/>
        </authorList>
    </citation>
    <scope>NUCLEOTIDE SEQUENCE</scope>
    <source>
        <strain evidence="2">HR1</strain>
    </source>
</reference>
<accession>A0A2Z6S0Y9</accession>
<organism evidence="1 3">
    <name type="scientific">Rhizophagus clarus</name>
    <dbReference type="NCBI Taxonomy" id="94130"/>
    <lineage>
        <taxon>Eukaryota</taxon>
        <taxon>Fungi</taxon>
        <taxon>Fungi incertae sedis</taxon>
        <taxon>Mucoromycota</taxon>
        <taxon>Glomeromycotina</taxon>
        <taxon>Glomeromycetes</taxon>
        <taxon>Glomerales</taxon>
        <taxon>Glomeraceae</taxon>
        <taxon>Rhizophagus</taxon>
    </lineage>
</organism>
<comment type="caution">
    <text evidence="1">The sequence shown here is derived from an EMBL/GenBank/DDBJ whole genome shotgun (WGS) entry which is preliminary data.</text>
</comment>
<dbReference type="Proteomes" id="UP000247702">
    <property type="component" value="Unassembled WGS sequence"/>
</dbReference>
<protein>
    <recommendedName>
        <fullName evidence="4">HMG box domain-containing protein</fullName>
    </recommendedName>
</protein>